<dbReference type="EMBL" id="GU942997">
    <property type="protein sequence ID" value="ADD93805.1"/>
    <property type="molecule type" value="Genomic_DNA"/>
</dbReference>
<evidence type="ECO:0000256" key="1">
    <source>
        <dbReference type="ARBA" id="ARBA00022801"/>
    </source>
</evidence>
<feature type="domain" description="Metallo-beta-lactamase" evidence="2">
    <location>
        <begin position="1"/>
        <end position="210"/>
    </location>
</feature>
<dbReference type="InterPro" id="IPR036866">
    <property type="entry name" value="RibonucZ/Hydroxyglut_hydro"/>
</dbReference>
<dbReference type="AlphaFoldDB" id="D6PDK4"/>
<dbReference type="PANTHER" id="PTHR46018:SF2">
    <property type="entry name" value="ZINC PHOSPHODIESTERASE ELAC PROTEIN 1"/>
    <property type="match status" value="1"/>
</dbReference>
<dbReference type="SUPFAM" id="SSF56281">
    <property type="entry name" value="Metallo-hydrolase/oxidoreductase"/>
    <property type="match status" value="1"/>
</dbReference>
<dbReference type="PANTHER" id="PTHR46018">
    <property type="entry name" value="ZINC PHOSPHODIESTERASE ELAC PROTEIN 1"/>
    <property type="match status" value="1"/>
</dbReference>
<organism evidence="3">
    <name type="scientific">uncultured marine bacterium MedDCM-OCT-S05-C259</name>
    <dbReference type="NCBI Taxonomy" id="743065"/>
    <lineage>
        <taxon>Bacteria</taxon>
        <taxon>environmental samples</taxon>
    </lineage>
</organism>
<keyword evidence="1" id="KW-0378">Hydrolase</keyword>
<evidence type="ECO:0000313" key="3">
    <source>
        <dbReference type="EMBL" id="ADD93805.1"/>
    </source>
</evidence>
<reference evidence="3" key="1">
    <citation type="journal article" date="2010" name="ISME J.">
        <title>Metagenome of the Mediterranean deep chlorophyll maximum studied by direct and fosmid library 454 pyrosequencing.</title>
        <authorList>
            <person name="Ghai R."/>
            <person name="Martin-Cuadrado A.B."/>
            <person name="Molto A.G."/>
            <person name="Heredia I.G."/>
            <person name="Cabrera R."/>
            <person name="Martin J."/>
            <person name="Verdu M."/>
            <person name="Deschamps P."/>
            <person name="Moreira D."/>
            <person name="Lopez-Garcia P."/>
            <person name="Mira A."/>
            <person name="Rodriguez-Valera F."/>
        </authorList>
    </citation>
    <scope>NUCLEOTIDE SEQUENCE</scope>
</reference>
<proteinExistence type="predicted"/>
<name>D6PDK4_9BACT</name>
<dbReference type="InterPro" id="IPR044094">
    <property type="entry name" value="AtsA-like_MBL-fold"/>
</dbReference>
<dbReference type="Pfam" id="PF12706">
    <property type="entry name" value="Lactamase_B_2"/>
    <property type="match status" value="1"/>
</dbReference>
<dbReference type="GO" id="GO:0042781">
    <property type="term" value="F:3'-tRNA processing endoribonuclease activity"/>
    <property type="evidence" value="ECO:0007669"/>
    <property type="project" value="TreeGrafter"/>
</dbReference>
<sequence>MVEAGNDLYIVDVGDGSVANIQRWGINLSNLKAVLITHLHSDHIADLPDLNLLSWVNRSREQNLTIFGPKGIGTTIKGFNQAYFLDHKFRNEHHGDEQAPLGVDEMVANTIEEEGVILSDNGLTITAFLVEHDPVTHAYGYRFDYKGRSIVISGDTAYSTNLINYAKDVDLLFHEAISYEMTDINTEAMTSFYETTNNDFYRFGAALFQHIEDYHTSFEEVAIVAKQSNAKKLIFYHVIPTPIKPVDGLMKNIMTEKVDQHHQDWLFAEEGLTIELPPNSDEIVMSNVSP</sequence>
<dbReference type="InterPro" id="IPR001279">
    <property type="entry name" value="Metallo-B-lactamas"/>
</dbReference>
<dbReference type="Gene3D" id="3.60.15.10">
    <property type="entry name" value="Ribonuclease Z/Hydroxyacylglutathione hydrolase-like"/>
    <property type="match status" value="1"/>
</dbReference>
<dbReference type="SMART" id="SM00849">
    <property type="entry name" value="Lactamase_B"/>
    <property type="match status" value="1"/>
</dbReference>
<accession>D6PDK4</accession>
<protein>
    <submittedName>
        <fullName evidence="3">Ribonuclease Z</fullName>
    </submittedName>
</protein>
<dbReference type="CDD" id="cd07719">
    <property type="entry name" value="arylsulfatase_AtsA-like_MBL-fold"/>
    <property type="match status" value="1"/>
</dbReference>
<evidence type="ECO:0000259" key="2">
    <source>
        <dbReference type="SMART" id="SM00849"/>
    </source>
</evidence>